<gene>
    <name evidence="7" type="ORF">EOD73_15960</name>
</gene>
<evidence type="ECO:0000256" key="5">
    <source>
        <dbReference type="SAM" id="Phobius"/>
    </source>
</evidence>
<name>A0A3S2WM23_9BURK</name>
<accession>A0A3S2WM23</accession>
<dbReference type="AlphaFoldDB" id="A0A3S2WM23"/>
<feature type="domain" description="EamA" evidence="6">
    <location>
        <begin position="146"/>
        <end position="277"/>
    </location>
</feature>
<proteinExistence type="predicted"/>
<organism evidence="7 8">
    <name type="scientific">Inhella crocodyli</name>
    <dbReference type="NCBI Taxonomy" id="2499851"/>
    <lineage>
        <taxon>Bacteria</taxon>
        <taxon>Pseudomonadati</taxon>
        <taxon>Pseudomonadota</taxon>
        <taxon>Betaproteobacteria</taxon>
        <taxon>Burkholderiales</taxon>
        <taxon>Sphaerotilaceae</taxon>
        <taxon>Inhella</taxon>
    </lineage>
</organism>
<evidence type="ECO:0000256" key="3">
    <source>
        <dbReference type="ARBA" id="ARBA00022989"/>
    </source>
</evidence>
<dbReference type="Pfam" id="PF00892">
    <property type="entry name" value="EamA"/>
    <property type="match status" value="2"/>
</dbReference>
<feature type="transmembrane region" description="Helical" evidence="5">
    <location>
        <begin position="146"/>
        <end position="166"/>
    </location>
</feature>
<keyword evidence="8" id="KW-1185">Reference proteome</keyword>
<protein>
    <submittedName>
        <fullName evidence="7">DMT family transporter</fullName>
    </submittedName>
</protein>
<dbReference type="RefSeq" id="WP_127684034.1">
    <property type="nucleotide sequence ID" value="NZ_SACM01000005.1"/>
</dbReference>
<keyword evidence="2 5" id="KW-0812">Transmembrane</keyword>
<dbReference type="GO" id="GO:0016020">
    <property type="term" value="C:membrane"/>
    <property type="evidence" value="ECO:0007669"/>
    <property type="project" value="UniProtKB-SubCell"/>
</dbReference>
<sequence>MPAPLLMLSATLMFALMALCVKLASQSYSPTEIVMYRGLVGVGVIVALARWRRVPLRTTVPAMHLWRGLLGVCALSLWFFAIAGLPLATAMTLNYMSAIWMALFLMGGALLMRGKSVDPRLIATVLVGFAGVALVLQPTFQQNQWPGALAGLASGLLAAMAYLQVTALGRVGEPEVRVVFYFSLASAGAGAVLSLVTGTPWRVTGHSLPGALALLGVGLTATLGQVAMTAAYGRGKMLVNASLNYTGIAFGALLGWWVYDERPGWWATVGIGLIVAAGLTATLLRARSAAPRDLQGDTHE</sequence>
<feature type="transmembrane region" description="Helical" evidence="5">
    <location>
        <begin position="121"/>
        <end position="140"/>
    </location>
</feature>
<dbReference type="OrthoDB" id="8524934at2"/>
<evidence type="ECO:0000313" key="7">
    <source>
        <dbReference type="EMBL" id="RVT83053.1"/>
    </source>
</evidence>
<dbReference type="Proteomes" id="UP000288587">
    <property type="component" value="Unassembled WGS sequence"/>
</dbReference>
<feature type="transmembrane region" description="Helical" evidence="5">
    <location>
        <begin position="34"/>
        <end position="52"/>
    </location>
</feature>
<feature type="domain" description="EamA" evidence="6">
    <location>
        <begin position="4"/>
        <end position="136"/>
    </location>
</feature>
<dbReference type="InterPro" id="IPR037185">
    <property type="entry name" value="EmrE-like"/>
</dbReference>
<dbReference type="InterPro" id="IPR000620">
    <property type="entry name" value="EamA_dom"/>
</dbReference>
<evidence type="ECO:0000313" key="8">
    <source>
        <dbReference type="Proteomes" id="UP000288587"/>
    </source>
</evidence>
<reference evidence="7 8" key="1">
    <citation type="submission" date="2019-01" db="EMBL/GenBank/DDBJ databases">
        <authorList>
            <person name="Chen W.-M."/>
        </authorList>
    </citation>
    <scope>NUCLEOTIDE SEQUENCE [LARGE SCALE GENOMIC DNA]</scope>
    <source>
        <strain evidence="7 8">CCP-18</strain>
    </source>
</reference>
<feature type="transmembrane region" description="Helical" evidence="5">
    <location>
        <begin position="265"/>
        <end position="284"/>
    </location>
</feature>
<keyword evidence="3 5" id="KW-1133">Transmembrane helix</keyword>
<feature type="transmembrane region" description="Helical" evidence="5">
    <location>
        <begin position="64"/>
        <end position="87"/>
    </location>
</feature>
<dbReference type="PANTHER" id="PTHR22911">
    <property type="entry name" value="ACYL-MALONYL CONDENSING ENZYME-RELATED"/>
    <property type="match status" value="1"/>
</dbReference>
<keyword evidence="4 5" id="KW-0472">Membrane</keyword>
<feature type="transmembrane region" description="Helical" evidence="5">
    <location>
        <begin position="208"/>
        <end position="231"/>
    </location>
</feature>
<dbReference type="SUPFAM" id="SSF103481">
    <property type="entry name" value="Multidrug resistance efflux transporter EmrE"/>
    <property type="match status" value="2"/>
</dbReference>
<dbReference type="PANTHER" id="PTHR22911:SF6">
    <property type="entry name" value="SOLUTE CARRIER FAMILY 35 MEMBER G1"/>
    <property type="match status" value="1"/>
</dbReference>
<evidence type="ECO:0000256" key="2">
    <source>
        <dbReference type="ARBA" id="ARBA00022692"/>
    </source>
</evidence>
<feature type="transmembrane region" description="Helical" evidence="5">
    <location>
        <begin position="238"/>
        <end position="259"/>
    </location>
</feature>
<comment type="caution">
    <text evidence="7">The sequence shown here is derived from an EMBL/GenBank/DDBJ whole genome shotgun (WGS) entry which is preliminary data.</text>
</comment>
<comment type="subcellular location">
    <subcellularLocation>
        <location evidence="1">Membrane</location>
        <topology evidence="1">Multi-pass membrane protein</topology>
    </subcellularLocation>
</comment>
<dbReference type="EMBL" id="SACM01000005">
    <property type="protein sequence ID" value="RVT83053.1"/>
    <property type="molecule type" value="Genomic_DNA"/>
</dbReference>
<evidence type="ECO:0000256" key="1">
    <source>
        <dbReference type="ARBA" id="ARBA00004141"/>
    </source>
</evidence>
<feature type="transmembrane region" description="Helical" evidence="5">
    <location>
        <begin position="178"/>
        <end position="196"/>
    </location>
</feature>
<feature type="transmembrane region" description="Helical" evidence="5">
    <location>
        <begin position="93"/>
        <end position="112"/>
    </location>
</feature>
<evidence type="ECO:0000259" key="6">
    <source>
        <dbReference type="Pfam" id="PF00892"/>
    </source>
</evidence>
<evidence type="ECO:0000256" key="4">
    <source>
        <dbReference type="ARBA" id="ARBA00023136"/>
    </source>
</evidence>